<dbReference type="Proteomes" id="UP000828390">
    <property type="component" value="Unassembled WGS sequence"/>
</dbReference>
<keyword evidence="3" id="KW-1185">Reference proteome</keyword>
<reference evidence="2" key="2">
    <citation type="submission" date="2020-11" db="EMBL/GenBank/DDBJ databases">
        <authorList>
            <person name="McCartney M.A."/>
            <person name="Auch B."/>
            <person name="Kono T."/>
            <person name="Mallez S."/>
            <person name="Becker A."/>
            <person name="Gohl D.M."/>
            <person name="Silverstein K.A.T."/>
            <person name="Koren S."/>
            <person name="Bechman K.B."/>
            <person name="Herman A."/>
            <person name="Abrahante J.E."/>
            <person name="Garbe J."/>
        </authorList>
    </citation>
    <scope>NUCLEOTIDE SEQUENCE</scope>
    <source>
        <strain evidence="2">Duluth1</strain>
        <tissue evidence="2">Whole animal</tissue>
    </source>
</reference>
<feature type="compositionally biased region" description="Basic and acidic residues" evidence="1">
    <location>
        <begin position="68"/>
        <end position="85"/>
    </location>
</feature>
<evidence type="ECO:0000256" key="1">
    <source>
        <dbReference type="SAM" id="MobiDB-lite"/>
    </source>
</evidence>
<sequence length="190" mass="21110">LNPKVKFTLIGRSIGQNVHHRLPKKGAKGGLPDVWIFIPGFTLHEQANLRGTGDLISNEIMHEMRLTDHDSKRSHGGDRTRDLPVARRTPYPLHHGDLNSLRDELSFRDSKPENVAYRASAHFGNRSLRRRVLSMGSNPKTTEHSLTKRVLRNSKPGSDAYVASAMTGDGTLNPVANKASSQTGAQYWDP</sequence>
<evidence type="ECO:0000313" key="3">
    <source>
        <dbReference type="Proteomes" id="UP000828390"/>
    </source>
</evidence>
<dbReference type="EMBL" id="JAIWYP010000018">
    <property type="protein sequence ID" value="KAH3692981.1"/>
    <property type="molecule type" value="Genomic_DNA"/>
</dbReference>
<feature type="region of interest" description="Disordered" evidence="1">
    <location>
        <begin position="68"/>
        <end position="94"/>
    </location>
</feature>
<organism evidence="2 3">
    <name type="scientific">Dreissena polymorpha</name>
    <name type="common">Zebra mussel</name>
    <name type="synonym">Mytilus polymorpha</name>
    <dbReference type="NCBI Taxonomy" id="45954"/>
    <lineage>
        <taxon>Eukaryota</taxon>
        <taxon>Metazoa</taxon>
        <taxon>Spiralia</taxon>
        <taxon>Lophotrochozoa</taxon>
        <taxon>Mollusca</taxon>
        <taxon>Bivalvia</taxon>
        <taxon>Autobranchia</taxon>
        <taxon>Heteroconchia</taxon>
        <taxon>Euheterodonta</taxon>
        <taxon>Imparidentia</taxon>
        <taxon>Neoheterodontei</taxon>
        <taxon>Myida</taxon>
        <taxon>Dreissenoidea</taxon>
        <taxon>Dreissenidae</taxon>
        <taxon>Dreissena</taxon>
    </lineage>
</organism>
<dbReference type="AlphaFoldDB" id="A0A9D4BFB5"/>
<reference evidence="2" key="1">
    <citation type="journal article" date="2019" name="bioRxiv">
        <title>The Genome of the Zebra Mussel, Dreissena polymorpha: A Resource for Invasive Species Research.</title>
        <authorList>
            <person name="McCartney M.A."/>
            <person name="Auch B."/>
            <person name="Kono T."/>
            <person name="Mallez S."/>
            <person name="Zhang Y."/>
            <person name="Obille A."/>
            <person name="Becker A."/>
            <person name="Abrahante J.E."/>
            <person name="Garbe J."/>
            <person name="Badalamenti J.P."/>
            <person name="Herman A."/>
            <person name="Mangelson H."/>
            <person name="Liachko I."/>
            <person name="Sullivan S."/>
            <person name="Sone E.D."/>
            <person name="Koren S."/>
            <person name="Silverstein K.A.T."/>
            <person name="Beckman K.B."/>
            <person name="Gohl D.M."/>
        </authorList>
    </citation>
    <scope>NUCLEOTIDE SEQUENCE</scope>
    <source>
        <strain evidence="2">Duluth1</strain>
        <tissue evidence="2">Whole animal</tissue>
    </source>
</reference>
<name>A0A9D4BFB5_DREPO</name>
<evidence type="ECO:0000313" key="2">
    <source>
        <dbReference type="EMBL" id="KAH3692981.1"/>
    </source>
</evidence>
<comment type="caution">
    <text evidence="2">The sequence shown here is derived from an EMBL/GenBank/DDBJ whole genome shotgun (WGS) entry which is preliminary data.</text>
</comment>
<accession>A0A9D4BFB5</accession>
<gene>
    <name evidence="2" type="ORF">DPMN_193318</name>
</gene>
<feature type="compositionally biased region" description="Polar residues" evidence="1">
    <location>
        <begin position="178"/>
        <end position="190"/>
    </location>
</feature>
<feature type="region of interest" description="Disordered" evidence="1">
    <location>
        <begin position="161"/>
        <end position="190"/>
    </location>
</feature>
<protein>
    <submittedName>
        <fullName evidence="2">Uncharacterized protein</fullName>
    </submittedName>
</protein>
<feature type="non-terminal residue" evidence="2">
    <location>
        <position position="1"/>
    </location>
</feature>
<proteinExistence type="predicted"/>